<geneLocation type="plasmid" evidence="8">
    <name>pDson01</name>
</geneLocation>
<feature type="domain" description="Glucose-methanol-choline oxidoreductase C-terminal" evidence="7">
    <location>
        <begin position="383"/>
        <end position="494"/>
    </location>
</feature>
<evidence type="ECO:0000256" key="4">
    <source>
        <dbReference type="ARBA" id="ARBA00022827"/>
    </source>
</evidence>
<dbReference type="SUPFAM" id="SSF51905">
    <property type="entry name" value="FAD/NAD(P)-binding domain"/>
    <property type="match status" value="1"/>
</dbReference>
<comment type="similarity">
    <text evidence="2">Belongs to the GMC oxidoreductase family.</text>
</comment>
<dbReference type="PANTHER" id="PTHR42784">
    <property type="entry name" value="PYRANOSE 2-OXIDASE"/>
    <property type="match status" value="1"/>
</dbReference>
<evidence type="ECO:0000256" key="3">
    <source>
        <dbReference type="ARBA" id="ARBA00022630"/>
    </source>
</evidence>
<dbReference type="SUPFAM" id="SSF54373">
    <property type="entry name" value="FAD-linked reductases, C-terminal domain"/>
    <property type="match status" value="1"/>
</dbReference>
<gene>
    <name evidence="8" type="ORF">ABOD76_01680</name>
</gene>
<dbReference type="InterPro" id="IPR036188">
    <property type="entry name" value="FAD/NAD-bd_sf"/>
</dbReference>
<dbReference type="RefSeq" id="WP_350241536.1">
    <property type="nucleotide sequence ID" value="NZ_CP158297.1"/>
</dbReference>
<feature type="domain" description="Glucose-methanol-choline oxidoreductase N-terminal" evidence="6">
    <location>
        <begin position="226"/>
        <end position="302"/>
    </location>
</feature>
<evidence type="ECO:0000256" key="2">
    <source>
        <dbReference type="ARBA" id="ARBA00010790"/>
    </source>
</evidence>
<dbReference type="PANTHER" id="PTHR42784:SF1">
    <property type="entry name" value="PYRANOSE 2-OXIDASE"/>
    <property type="match status" value="1"/>
</dbReference>
<dbReference type="KEGG" id="dsc:ABOD76_01680"/>
<dbReference type="EMBL" id="CP158297">
    <property type="protein sequence ID" value="XBV83787.1"/>
    <property type="molecule type" value="Genomic_DNA"/>
</dbReference>
<keyword evidence="4" id="KW-0274">FAD</keyword>
<evidence type="ECO:0000313" key="8">
    <source>
        <dbReference type="EMBL" id="XBV83787.1"/>
    </source>
</evidence>
<accession>A0AAU7U5Q4</accession>
<evidence type="ECO:0000256" key="5">
    <source>
        <dbReference type="ARBA" id="ARBA00023002"/>
    </source>
</evidence>
<reference evidence="8" key="1">
    <citation type="submission" date="2024-06" db="EMBL/GenBank/DDBJ databases">
        <title>Draft Genome Sequence of Deinococcus sonorensis Type Strain KR-87, a Biofilm Producing Representative of the Genus Deinococcus.</title>
        <authorList>
            <person name="Boren L.S."/>
            <person name="Grosso R.A."/>
            <person name="Hugenberg-Cox A.N."/>
            <person name="Hill J.T.E."/>
            <person name="Albert C.M."/>
            <person name="Tuohy J.M."/>
        </authorList>
    </citation>
    <scope>NUCLEOTIDE SEQUENCE</scope>
    <source>
        <strain evidence="8">KR-87</strain>
        <plasmid evidence="8">pDson01</plasmid>
    </source>
</reference>
<evidence type="ECO:0000259" key="7">
    <source>
        <dbReference type="Pfam" id="PF05199"/>
    </source>
</evidence>
<dbReference type="Gene3D" id="3.50.50.60">
    <property type="entry name" value="FAD/NAD(P)-binding domain"/>
    <property type="match status" value="3"/>
</dbReference>
<name>A0AAU7U5Q4_9DEIO</name>
<comment type="cofactor">
    <cofactor evidence="1">
        <name>FAD</name>
        <dbReference type="ChEBI" id="CHEBI:57692"/>
    </cofactor>
</comment>
<dbReference type="GO" id="GO:0050660">
    <property type="term" value="F:flavin adenine dinucleotide binding"/>
    <property type="evidence" value="ECO:0007669"/>
    <property type="project" value="InterPro"/>
</dbReference>
<organism evidence="8">
    <name type="scientific">Deinococcus sonorensis KR-87</name>
    <dbReference type="NCBI Taxonomy" id="694439"/>
    <lineage>
        <taxon>Bacteria</taxon>
        <taxon>Thermotogati</taxon>
        <taxon>Deinococcota</taxon>
        <taxon>Deinococci</taxon>
        <taxon>Deinococcales</taxon>
        <taxon>Deinococcaceae</taxon>
        <taxon>Deinococcus</taxon>
    </lineage>
</organism>
<keyword evidence="5" id="KW-0560">Oxidoreductase</keyword>
<dbReference type="GO" id="GO:0016614">
    <property type="term" value="F:oxidoreductase activity, acting on CH-OH group of donors"/>
    <property type="evidence" value="ECO:0007669"/>
    <property type="project" value="InterPro"/>
</dbReference>
<dbReference type="Pfam" id="PF05199">
    <property type="entry name" value="GMC_oxred_C"/>
    <property type="match status" value="1"/>
</dbReference>
<dbReference type="InterPro" id="IPR007867">
    <property type="entry name" value="GMC_OxRtase_C"/>
</dbReference>
<proteinExistence type="inferred from homology"/>
<protein>
    <submittedName>
        <fullName evidence="8">GMC oxidoreductase</fullName>
    </submittedName>
</protein>
<keyword evidence="8" id="KW-0614">Plasmid</keyword>
<keyword evidence="3" id="KW-0285">Flavoprotein</keyword>
<evidence type="ECO:0000259" key="6">
    <source>
        <dbReference type="Pfam" id="PF00732"/>
    </source>
</evidence>
<sequence length="514" mass="53786">MTERSHPDVLIVGGGPVGATFARVLHERAPQLTVLLVDAGPQLTPRPGQHVKNIPDPAERERAQVRSQGPTQVVYGTPGIGARRAAAEGEAPARPALLARPGTFLLRDAHGMADDMPAAALSTNVGGMGAHWTCACPPPGNTERIPFLPSAEWDAALQDANRLLAVTQAAYPDTDVARAIRQALQGAFHDTLAGGRPVQPMPLAARTEGGVRVWSGADVVLGPLADGGAANFTLLPDTLCQRLMVDGPRVTGAQLQDRRSGEVWTVHARAVVVAADALRTPQLLWASGIRPAALGHYLNDQPQVLGAVQLDPALLPASPGPAAGGVSWVPFHAPAHPYHGQVMELEASPIPIPVEQDTGTPVVGLGWFCAREVRFEDHLAFSADHRDDVGLPAITVHHTLTPTDHVVIERAKDEVERAMAALGRPIAAGRPFVLPSGSSLHYQGTTRMGERDDGTSVCDATSRVWGVENLYVGGNGVIPTSTACNPTVTSVALAVLAAQAIARALAQPAPVSSA</sequence>
<dbReference type="AlphaFoldDB" id="A0AAU7U5Q4"/>
<dbReference type="Pfam" id="PF00732">
    <property type="entry name" value="GMC_oxred_N"/>
    <property type="match status" value="1"/>
</dbReference>
<dbReference type="InterPro" id="IPR000172">
    <property type="entry name" value="GMC_OxRdtase_N"/>
</dbReference>
<evidence type="ECO:0000256" key="1">
    <source>
        <dbReference type="ARBA" id="ARBA00001974"/>
    </source>
</evidence>
<dbReference type="Gene3D" id="3.30.410.40">
    <property type="match status" value="1"/>
</dbReference>
<dbReference type="InterPro" id="IPR051473">
    <property type="entry name" value="P2Ox-like"/>
</dbReference>